<accession>A0A438EMP5</accession>
<dbReference type="Proteomes" id="UP000288805">
    <property type="component" value="Unassembled WGS sequence"/>
</dbReference>
<name>A0A438EMP5_VITVI</name>
<evidence type="ECO:0000313" key="2">
    <source>
        <dbReference type="EMBL" id="RVW49013.1"/>
    </source>
</evidence>
<comment type="caution">
    <text evidence="2">The sequence shown here is derived from an EMBL/GenBank/DDBJ whole genome shotgun (WGS) entry which is preliminary data.</text>
</comment>
<evidence type="ECO:0000313" key="3">
    <source>
        <dbReference type="Proteomes" id="UP000288805"/>
    </source>
</evidence>
<dbReference type="EMBL" id="QGNW01001235">
    <property type="protein sequence ID" value="RVW49013.1"/>
    <property type="molecule type" value="Genomic_DNA"/>
</dbReference>
<evidence type="ECO:0000256" key="1">
    <source>
        <dbReference type="SAM" id="MobiDB-lite"/>
    </source>
</evidence>
<organism evidence="2 3">
    <name type="scientific">Vitis vinifera</name>
    <name type="common">Grape</name>
    <dbReference type="NCBI Taxonomy" id="29760"/>
    <lineage>
        <taxon>Eukaryota</taxon>
        <taxon>Viridiplantae</taxon>
        <taxon>Streptophyta</taxon>
        <taxon>Embryophyta</taxon>
        <taxon>Tracheophyta</taxon>
        <taxon>Spermatophyta</taxon>
        <taxon>Magnoliopsida</taxon>
        <taxon>eudicotyledons</taxon>
        <taxon>Gunneridae</taxon>
        <taxon>Pentapetalae</taxon>
        <taxon>rosids</taxon>
        <taxon>Vitales</taxon>
        <taxon>Vitaceae</taxon>
        <taxon>Viteae</taxon>
        <taxon>Vitis</taxon>
    </lineage>
</organism>
<sequence length="314" mass="35221">MRSPMTNILGSLGFWSPINRGLQSFGNTFGRFLSLKPLLLPLPPMHSATPVTAFPLSYHLLSSRVPALCITATLVTFYLPSDPAIYPSFGLRELSFWLSDSTKGVAKGHVVISAPWDGLVEHLGREFEPAVRWRFRKKRGRLVEWVKKASFDRLNKLFVISANERHHKTLLIDKNLVVIVWESHPYILSILPHFEPKMLVPDEHHVLKDLSFYKEARVVDAKAQQNRFDQREKKRQEGTLRQASGVSRPTTSSTAFPSTKRKSVPRLVGKELDLSPFACTPSFSFTAGTAQDSTCSPSVGANQELEPVVSCIIL</sequence>
<proteinExistence type="predicted"/>
<reference evidence="2 3" key="1">
    <citation type="journal article" date="2018" name="PLoS Genet.">
        <title>Population sequencing reveals clonal diversity and ancestral inbreeding in the grapevine cultivar Chardonnay.</title>
        <authorList>
            <person name="Roach M.J."/>
            <person name="Johnson D.L."/>
            <person name="Bohlmann J."/>
            <person name="van Vuuren H.J."/>
            <person name="Jones S.J."/>
            <person name="Pretorius I.S."/>
            <person name="Schmidt S.A."/>
            <person name="Borneman A.R."/>
        </authorList>
    </citation>
    <scope>NUCLEOTIDE SEQUENCE [LARGE SCALE GENOMIC DNA]</scope>
    <source>
        <strain evidence="3">cv. Chardonnay</strain>
        <tissue evidence="2">Leaf</tissue>
    </source>
</reference>
<feature type="region of interest" description="Disordered" evidence="1">
    <location>
        <begin position="224"/>
        <end position="262"/>
    </location>
</feature>
<feature type="compositionally biased region" description="Polar residues" evidence="1">
    <location>
        <begin position="239"/>
        <end position="257"/>
    </location>
</feature>
<gene>
    <name evidence="2" type="ORF">CK203_080953</name>
</gene>
<protein>
    <submittedName>
        <fullName evidence="2">Uncharacterized protein</fullName>
    </submittedName>
</protein>
<feature type="compositionally biased region" description="Basic and acidic residues" evidence="1">
    <location>
        <begin position="228"/>
        <end position="238"/>
    </location>
</feature>
<dbReference type="AlphaFoldDB" id="A0A438EMP5"/>